<dbReference type="PANTHER" id="PTHR40252">
    <property type="entry name" value="BLR0328 PROTEIN"/>
    <property type="match status" value="1"/>
</dbReference>
<dbReference type="InterPro" id="IPR019494">
    <property type="entry name" value="FIST_C"/>
</dbReference>
<keyword evidence="3" id="KW-1185">Reference proteome</keyword>
<organism evidence="2 3">
    <name type="scientific">Methanocaldococcus lauensis</name>
    <dbReference type="NCBI Taxonomy" id="2546128"/>
    <lineage>
        <taxon>Archaea</taxon>
        <taxon>Methanobacteriati</taxon>
        <taxon>Methanobacteriota</taxon>
        <taxon>Methanomada group</taxon>
        <taxon>Methanococci</taxon>
        <taxon>Methanococcales</taxon>
        <taxon>Methanocaldococcaceae</taxon>
        <taxon>Methanocaldococcus</taxon>
    </lineage>
</organism>
<dbReference type="InterPro" id="IPR036390">
    <property type="entry name" value="WH_DNA-bd_sf"/>
</dbReference>
<accession>A0A8D6SU01</accession>
<reference evidence="2 3" key="1">
    <citation type="submission" date="2020-04" db="EMBL/GenBank/DDBJ databases">
        <authorList>
            <consortium name="Genoscope - CEA"/>
            <person name="William W."/>
        </authorList>
    </citation>
    <scope>NUCLEOTIDE SEQUENCE [LARGE SCALE GENOMIC DNA]</scope>
    <source>
        <strain evidence="2 3">SG7</strain>
    </source>
</reference>
<evidence type="ECO:0000313" key="3">
    <source>
        <dbReference type="Proteomes" id="UP000679213"/>
    </source>
</evidence>
<evidence type="ECO:0000313" key="2">
    <source>
        <dbReference type="EMBL" id="CAB3287694.1"/>
    </source>
</evidence>
<dbReference type="GeneID" id="65883145"/>
<dbReference type="InterPro" id="IPR036388">
    <property type="entry name" value="WH-like_DNA-bd_sf"/>
</dbReference>
<feature type="domain" description="FIST" evidence="1">
    <location>
        <begin position="33"/>
        <end position="233"/>
    </location>
</feature>
<dbReference type="Proteomes" id="UP000679213">
    <property type="component" value="Chromosome I"/>
</dbReference>
<dbReference type="SMART" id="SM00897">
    <property type="entry name" value="FIST"/>
    <property type="match status" value="1"/>
</dbReference>
<dbReference type="EMBL" id="LR792632">
    <property type="protein sequence ID" value="CAB3287694.1"/>
    <property type="molecule type" value="Genomic_DNA"/>
</dbReference>
<dbReference type="Pfam" id="PF08495">
    <property type="entry name" value="FIST"/>
    <property type="match status" value="1"/>
</dbReference>
<dbReference type="Pfam" id="PF10442">
    <property type="entry name" value="FIST_C"/>
    <property type="match status" value="1"/>
</dbReference>
<sequence length="520" mass="60468">MQIYKTYIHTKINNPYEDGLKIGKEIKEKIGSPSLMILITSIFDEDKLKEFFTGLKKNISLEGLIGCSTGGTFVGNNYIKEDGVLILVFNRYFKYATTYKKIEKCAEKTGKAVALDIKNILRSKYMSYLSVEDKFLGFLFSDWDSNHEQEVLDGLGKELGIPIVGGTAGNDGSFENIFLIYKGEIVKEGCVFGVIGGKIKFDLIYGHGYEPTDIYARVTKSEGRVVYELDGKPAYQRYLEMISEYTKLPKYIIEKYIKIDKKERLESINFYLIHPLGFMDIYGNVITAFLEGVDNNKLIFRRNIAEGSFLILMKTNLEMQIKSLSNKVRTIKKYYKNPLIFINECYGLEVLKNPMYRKKNQDLPYFFEYFYDGFKNIDKYLIGTECIGWLSYGEIISKDIIRLHNNLSFTGVVFELEELSINPYYTLKSFDFSDEEIKIILNLLYNELSIEELSEKTNMSIEDVKKIIKILKEKDIVKYIDVTGKYYIDDLKNVLKKIDEEIDKNYRIKKLERERLLKIL</sequence>
<dbReference type="RefSeq" id="WP_214400248.1">
    <property type="nucleotide sequence ID" value="NZ_LR792632.1"/>
</dbReference>
<dbReference type="KEGG" id="mesg:MLAUSG7_0344"/>
<dbReference type="Gene3D" id="1.10.10.10">
    <property type="entry name" value="Winged helix-like DNA-binding domain superfamily/Winged helix DNA-binding domain"/>
    <property type="match status" value="1"/>
</dbReference>
<dbReference type="SUPFAM" id="SSF46785">
    <property type="entry name" value="Winged helix' DNA-binding domain"/>
    <property type="match status" value="1"/>
</dbReference>
<dbReference type="AlphaFoldDB" id="A0A8D6SU01"/>
<dbReference type="InterPro" id="IPR013702">
    <property type="entry name" value="FIST_domain_N"/>
</dbReference>
<proteinExistence type="predicted"/>
<evidence type="ECO:0000259" key="1">
    <source>
        <dbReference type="SMART" id="SM00897"/>
    </source>
</evidence>
<protein>
    <submittedName>
        <fullName evidence="2">Transcriptional regulator</fullName>
    </submittedName>
</protein>
<name>A0A8D6SU01_9EURY</name>
<gene>
    <name evidence="2" type="ORF">MLAUSG7_0344</name>
</gene>
<dbReference type="PANTHER" id="PTHR40252:SF2">
    <property type="entry name" value="BLR0328 PROTEIN"/>
    <property type="match status" value="1"/>
</dbReference>